<dbReference type="CDD" id="cd05150">
    <property type="entry name" value="APH"/>
    <property type="match status" value="1"/>
</dbReference>
<name>A0A7K1UEG1_9MICC</name>
<accession>A0A7K1UEG1</accession>
<dbReference type="GO" id="GO:0005524">
    <property type="term" value="F:ATP binding"/>
    <property type="evidence" value="ECO:0007669"/>
    <property type="project" value="UniProtKB-KW"/>
</dbReference>
<evidence type="ECO:0000256" key="2">
    <source>
        <dbReference type="ARBA" id="ARBA00022679"/>
    </source>
</evidence>
<evidence type="ECO:0000313" key="11">
    <source>
        <dbReference type="Proteomes" id="UP000460157"/>
    </source>
</evidence>
<organism evidence="10 11">
    <name type="scientific">Nesterenkonia alkaliphila</name>
    <dbReference type="NCBI Taxonomy" id="1463631"/>
    <lineage>
        <taxon>Bacteria</taxon>
        <taxon>Bacillati</taxon>
        <taxon>Actinomycetota</taxon>
        <taxon>Actinomycetes</taxon>
        <taxon>Micrococcales</taxon>
        <taxon>Micrococcaceae</taxon>
        <taxon>Nesterenkonia</taxon>
    </lineage>
</organism>
<dbReference type="OrthoDB" id="3806873at2"/>
<keyword evidence="5" id="KW-0067">ATP-binding</keyword>
<dbReference type="GO" id="GO:0046677">
    <property type="term" value="P:response to antibiotic"/>
    <property type="evidence" value="ECO:0007669"/>
    <property type="project" value="UniProtKB-KW"/>
</dbReference>
<dbReference type="GO" id="GO:0016301">
    <property type="term" value="F:kinase activity"/>
    <property type="evidence" value="ECO:0007669"/>
    <property type="project" value="UniProtKB-KW"/>
</dbReference>
<evidence type="ECO:0000259" key="9">
    <source>
        <dbReference type="Pfam" id="PF01636"/>
    </source>
</evidence>
<evidence type="ECO:0000256" key="4">
    <source>
        <dbReference type="ARBA" id="ARBA00022777"/>
    </source>
</evidence>
<dbReference type="GO" id="GO:0046872">
    <property type="term" value="F:metal ion binding"/>
    <property type="evidence" value="ECO:0007669"/>
    <property type="project" value="UniProtKB-KW"/>
</dbReference>
<dbReference type="SUPFAM" id="SSF56112">
    <property type="entry name" value="Protein kinase-like (PK-like)"/>
    <property type="match status" value="1"/>
</dbReference>
<evidence type="ECO:0000256" key="3">
    <source>
        <dbReference type="ARBA" id="ARBA00022741"/>
    </source>
</evidence>
<evidence type="ECO:0000313" key="10">
    <source>
        <dbReference type="EMBL" id="MVT24848.1"/>
    </source>
</evidence>
<comment type="caution">
    <text evidence="10">The sequence shown here is derived from an EMBL/GenBank/DDBJ whole genome shotgun (WGS) entry which is preliminary data.</text>
</comment>
<dbReference type="InterPro" id="IPR024165">
    <property type="entry name" value="Kan/Strep_kinase"/>
</dbReference>
<dbReference type="PIRSF" id="PIRSF000706">
    <property type="entry name" value="Kanamycin_kin"/>
    <property type="match status" value="1"/>
</dbReference>
<feature type="active site" description="Proton acceptor" evidence="7">
    <location>
        <position position="167"/>
    </location>
</feature>
<evidence type="ECO:0000256" key="5">
    <source>
        <dbReference type="ARBA" id="ARBA00022840"/>
    </source>
</evidence>
<evidence type="ECO:0000256" key="6">
    <source>
        <dbReference type="ARBA" id="ARBA00023251"/>
    </source>
</evidence>
<dbReference type="InterPro" id="IPR011009">
    <property type="entry name" value="Kinase-like_dom_sf"/>
</dbReference>
<dbReference type="EMBL" id="WRPM01000005">
    <property type="protein sequence ID" value="MVT24848.1"/>
    <property type="molecule type" value="Genomic_DNA"/>
</dbReference>
<dbReference type="Gene3D" id="3.90.1200.10">
    <property type="match status" value="1"/>
</dbReference>
<dbReference type="AlphaFoldDB" id="A0A7K1UEG1"/>
<reference evidence="10 11" key="1">
    <citation type="submission" date="2019-12" db="EMBL/GenBank/DDBJ databases">
        <title>Nesterenkonia muleiensis sp. nov., a novel actinobacterium isolated from sap of Populus euphratica.</title>
        <authorList>
            <person name="Wang R."/>
        </authorList>
    </citation>
    <scope>NUCLEOTIDE SEQUENCE [LARGE SCALE GENOMIC DNA]</scope>
    <source>
        <strain evidence="10 11">F10</strain>
    </source>
</reference>
<evidence type="ECO:0000256" key="7">
    <source>
        <dbReference type="PIRSR" id="PIRSR000706-1"/>
    </source>
</evidence>
<feature type="domain" description="Aminoglycoside phosphotransferase" evidence="9">
    <location>
        <begin position="148"/>
        <end position="233"/>
    </location>
</feature>
<dbReference type="InterPro" id="IPR002575">
    <property type="entry name" value="Aminoglycoside_PTrfase"/>
</dbReference>
<sequence length="243" mass="26723">MSMAGVPQAPVELPAVVRELAGGDAVDPVWRNELGGITFRLSGGETTRYLKWQDYSELGPLARSHVNLRAEAERLTWAGEYTSVPQVLEAGENDDAAWLLTAGIRGLPALHRRWRQEPETAVRAIATGLRHLHEALPVDACPFLGGWAEATGAQLPEPDSLVVCHGDPCVPNTLISAEGQFAAHVDLGQLGVADRWADLAIASYSISWQVNFARSYDELFFATYGVEPDEKRLTFYRRLWDVS</sequence>
<evidence type="ECO:0000256" key="1">
    <source>
        <dbReference type="ARBA" id="ARBA00006219"/>
    </source>
</evidence>
<comment type="similarity">
    <text evidence="1">Belongs to the aminoglycoside phosphotransferase family.</text>
</comment>
<dbReference type="RefSeq" id="WP_157320342.1">
    <property type="nucleotide sequence ID" value="NZ_BMFX01000018.1"/>
</dbReference>
<keyword evidence="2 10" id="KW-0808">Transferase</keyword>
<dbReference type="Pfam" id="PF01636">
    <property type="entry name" value="APH"/>
    <property type="match status" value="1"/>
</dbReference>
<keyword evidence="6" id="KW-0046">Antibiotic resistance</keyword>
<keyword evidence="11" id="KW-1185">Reference proteome</keyword>
<dbReference type="Gene3D" id="3.30.200.20">
    <property type="entry name" value="Phosphorylase Kinase, domain 1"/>
    <property type="match status" value="1"/>
</dbReference>
<keyword evidence="4" id="KW-0418">Kinase</keyword>
<feature type="binding site" evidence="8">
    <location>
        <position position="172"/>
    </location>
    <ligand>
        <name>Mg(2+)</name>
        <dbReference type="ChEBI" id="CHEBI:18420"/>
    </ligand>
</feature>
<keyword evidence="3" id="KW-0547">Nucleotide-binding</keyword>
<proteinExistence type="inferred from homology"/>
<gene>
    <name evidence="10" type="ORF">GNZ21_00470</name>
</gene>
<keyword evidence="8" id="KW-0479">Metal-binding</keyword>
<dbReference type="GO" id="GO:0016773">
    <property type="term" value="F:phosphotransferase activity, alcohol group as acceptor"/>
    <property type="evidence" value="ECO:0007669"/>
    <property type="project" value="InterPro"/>
</dbReference>
<feature type="binding site" evidence="8">
    <location>
        <position position="186"/>
    </location>
    <ligand>
        <name>Mg(2+)</name>
        <dbReference type="ChEBI" id="CHEBI:18420"/>
    </ligand>
</feature>
<keyword evidence="8" id="KW-0460">Magnesium</keyword>
<evidence type="ECO:0000256" key="8">
    <source>
        <dbReference type="PIRSR" id="PIRSR000706-2"/>
    </source>
</evidence>
<protein>
    <submittedName>
        <fullName evidence="10">Phosphotransferase</fullName>
    </submittedName>
</protein>
<dbReference type="Proteomes" id="UP000460157">
    <property type="component" value="Unassembled WGS sequence"/>
</dbReference>